<keyword evidence="3 5" id="KW-1133">Transmembrane helix</keyword>
<dbReference type="SUPFAM" id="SSF103473">
    <property type="entry name" value="MFS general substrate transporter"/>
    <property type="match status" value="1"/>
</dbReference>
<evidence type="ECO:0000313" key="8">
    <source>
        <dbReference type="Proteomes" id="UP000637578"/>
    </source>
</evidence>
<feature type="transmembrane region" description="Helical" evidence="5">
    <location>
        <begin position="168"/>
        <end position="190"/>
    </location>
</feature>
<organism evidence="7 8">
    <name type="scientific">Longimycelium tulufanense</name>
    <dbReference type="NCBI Taxonomy" id="907463"/>
    <lineage>
        <taxon>Bacteria</taxon>
        <taxon>Bacillati</taxon>
        <taxon>Actinomycetota</taxon>
        <taxon>Actinomycetes</taxon>
        <taxon>Pseudonocardiales</taxon>
        <taxon>Pseudonocardiaceae</taxon>
        <taxon>Longimycelium</taxon>
    </lineage>
</organism>
<feature type="transmembrane region" description="Helical" evidence="5">
    <location>
        <begin position="115"/>
        <end position="132"/>
    </location>
</feature>
<feature type="transmembrane region" description="Helical" evidence="5">
    <location>
        <begin position="139"/>
        <end position="162"/>
    </location>
</feature>
<feature type="transmembrane region" description="Helical" evidence="5">
    <location>
        <begin position="308"/>
        <end position="328"/>
    </location>
</feature>
<comment type="caution">
    <text evidence="7">The sequence shown here is derived from an EMBL/GenBank/DDBJ whole genome shotgun (WGS) entry which is preliminary data.</text>
</comment>
<dbReference type="PROSITE" id="PS00216">
    <property type="entry name" value="SUGAR_TRANSPORT_1"/>
    <property type="match status" value="1"/>
</dbReference>
<evidence type="ECO:0000256" key="5">
    <source>
        <dbReference type="SAM" id="Phobius"/>
    </source>
</evidence>
<dbReference type="PANTHER" id="PTHR42718:SF42">
    <property type="entry name" value="EXPORT PROTEIN"/>
    <property type="match status" value="1"/>
</dbReference>
<gene>
    <name evidence="7" type="ORF">GCM10012275_29810</name>
</gene>
<keyword evidence="4 5" id="KW-0472">Membrane</keyword>
<dbReference type="PROSITE" id="PS50850">
    <property type="entry name" value="MFS"/>
    <property type="match status" value="1"/>
</dbReference>
<feature type="transmembrane region" description="Helical" evidence="5">
    <location>
        <begin position="277"/>
        <end position="296"/>
    </location>
</feature>
<feature type="transmembrane region" description="Helical" evidence="5">
    <location>
        <begin position="211"/>
        <end position="237"/>
    </location>
</feature>
<protein>
    <submittedName>
        <fullName evidence="7">MFS transporter</fullName>
    </submittedName>
</protein>
<dbReference type="PANTHER" id="PTHR42718">
    <property type="entry name" value="MAJOR FACILITATOR SUPERFAMILY MULTIDRUG TRANSPORTER MFSC"/>
    <property type="match status" value="1"/>
</dbReference>
<dbReference type="InterPro" id="IPR020846">
    <property type="entry name" value="MFS_dom"/>
</dbReference>
<dbReference type="InterPro" id="IPR036259">
    <property type="entry name" value="MFS_trans_sf"/>
</dbReference>
<feature type="transmembrane region" description="Helical" evidence="5">
    <location>
        <begin position="249"/>
        <end position="270"/>
    </location>
</feature>
<dbReference type="AlphaFoldDB" id="A0A8J3FW47"/>
<dbReference type="Proteomes" id="UP000637578">
    <property type="component" value="Unassembled WGS sequence"/>
</dbReference>
<dbReference type="EMBL" id="BMMK01000012">
    <property type="protein sequence ID" value="GGM56705.1"/>
    <property type="molecule type" value="Genomic_DNA"/>
</dbReference>
<evidence type="ECO:0000259" key="6">
    <source>
        <dbReference type="PROSITE" id="PS50850"/>
    </source>
</evidence>
<reference evidence="7" key="1">
    <citation type="journal article" date="2014" name="Int. J. Syst. Evol. Microbiol.">
        <title>Complete genome sequence of Corynebacterium casei LMG S-19264T (=DSM 44701T), isolated from a smear-ripened cheese.</title>
        <authorList>
            <consortium name="US DOE Joint Genome Institute (JGI-PGF)"/>
            <person name="Walter F."/>
            <person name="Albersmeier A."/>
            <person name="Kalinowski J."/>
            <person name="Ruckert C."/>
        </authorList>
    </citation>
    <scope>NUCLEOTIDE SEQUENCE</scope>
    <source>
        <strain evidence="7">CGMCC 4.5737</strain>
    </source>
</reference>
<feature type="transmembrane region" description="Helical" evidence="5">
    <location>
        <begin position="53"/>
        <end position="70"/>
    </location>
</feature>
<dbReference type="GO" id="GO:0005886">
    <property type="term" value="C:plasma membrane"/>
    <property type="evidence" value="ECO:0007669"/>
    <property type="project" value="UniProtKB-SubCell"/>
</dbReference>
<dbReference type="Pfam" id="PF07690">
    <property type="entry name" value="MFS_1"/>
    <property type="match status" value="1"/>
</dbReference>
<evidence type="ECO:0000256" key="3">
    <source>
        <dbReference type="ARBA" id="ARBA00022989"/>
    </source>
</evidence>
<feature type="transmembrane region" description="Helical" evidence="5">
    <location>
        <begin position="349"/>
        <end position="367"/>
    </location>
</feature>
<evidence type="ECO:0000256" key="4">
    <source>
        <dbReference type="ARBA" id="ARBA00023136"/>
    </source>
</evidence>
<proteinExistence type="predicted"/>
<keyword evidence="8" id="KW-1185">Reference proteome</keyword>
<keyword evidence="2 5" id="KW-0812">Transmembrane</keyword>
<accession>A0A8J3FW47</accession>
<dbReference type="CDD" id="cd17321">
    <property type="entry name" value="MFS_MMR_MDR_like"/>
    <property type="match status" value="1"/>
</dbReference>
<dbReference type="Gene3D" id="1.20.1250.20">
    <property type="entry name" value="MFS general substrate transporter like domains"/>
    <property type="match status" value="1"/>
</dbReference>
<comment type="subcellular location">
    <subcellularLocation>
        <location evidence="1">Cell membrane</location>
        <topology evidence="1">Multi-pass membrane protein</topology>
    </subcellularLocation>
</comment>
<reference evidence="7" key="2">
    <citation type="submission" date="2020-09" db="EMBL/GenBank/DDBJ databases">
        <authorList>
            <person name="Sun Q."/>
            <person name="Zhou Y."/>
        </authorList>
    </citation>
    <scope>NUCLEOTIDE SEQUENCE</scope>
    <source>
        <strain evidence="7">CGMCC 4.5737</strain>
    </source>
</reference>
<dbReference type="RefSeq" id="WP_189058041.1">
    <property type="nucleotide sequence ID" value="NZ_BMMK01000012.1"/>
</dbReference>
<dbReference type="InterPro" id="IPR011701">
    <property type="entry name" value="MFS"/>
</dbReference>
<evidence type="ECO:0000256" key="1">
    <source>
        <dbReference type="ARBA" id="ARBA00004651"/>
    </source>
</evidence>
<feature type="domain" description="Major facilitator superfamily (MFS) profile" evidence="6">
    <location>
        <begin position="16"/>
        <end position="451"/>
    </location>
</feature>
<dbReference type="GO" id="GO:0022857">
    <property type="term" value="F:transmembrane transporter activity"/>
    <property type="evidence" value="ECO:0007669"/>
    <property type="project" value="InterPro"/>
</dbReference>
<evidence type="ECO:0000313" key="7">
    <source>
        <dbReference type="EMBL" id="GGM56705.1"/>
    </source>
</evidence>
<name>A0A8J3FW47_9PSEU</name>
<sequence>MTNHHRLNSPKRPWATLVAVAVGGVMVGLDGTALAIAGPNIARDIGASLGELQWIANAYLVTLAVGLLPAGRLADRVGRRKIFFVGVAGFGLMSLGIAFSSSVAALVVLRALQGVSGALLQPAALALLRAAFPKERLDLALGVWGAVNAAAIAGGPLVGGVVVQGFGWPAVFLLNAPLAVLSLGLAWWTVAESRSEAGQRGGLRALFRFPAVRVGTVLIGLSFFAIFGLLFFLTLYLQNVRGLDPIGAGGWLLPLTAVVVLSAPLGGVLTGRFGPRWPAAGGMLVLAVGLFGLSRLSADTGLADYVPSALLCGLGAGVALVAGTEAIVGTAPTTMAGLASAVQQVATQLGGVCGIAVLSGVMSWRVADVLPERLRDFAVPDVLGGPTMGAASSIAQGTVPIPPGTATAVASQVVEAGHSAFLSGLTACLLVAAATIMLAGLIAATLPPSRRPAASVATSQGSHQPAS</sequence>
<dbReference type="InterPro" id="IPR005829">
    <property type="entry name" value="Sugar_transporter_CS"/>
</dbReference>
<evidence type="ECO:0000256" key="2">
    <source>
        <dbReference type="ARBA" id="ARBA00022692"/>
    </source>
</evidence>
<feature type="transmembrane region" description="Helical" evidence="5">
    <location>
        <begin position="420"/>
        <end position="444"/>
    </location>
</feature>
<feature type="transmembrane region" description="Helical" evidence="5">
    <location>
        <begin position="82"/>
        <end position="109"/>
    </location>
</feature>